<keyword evidence="9 15" id="KW-0862">Zinc</keyword>
<evidence type="ECO:0000259" key="18">
    <source>
        <dbReference type="PROSITE" id="PS50089"/>
    </source>
</evidence>
<dbReference type="InterPro" id="IPR018957">
    <property type="entry name" value="Znf_C3HC4_RING-type"/>
</dbReference>
<dbReference type="InParanoid" id="A0A0C3NU49"/>
<dbReference type="PANTHER" id="PTHR23163:SF0">
    <property type="entry name" value="E3 UBIQUITIN-PROTEIN LIGASE BRE1"/>
    <property type="match status" value="1"/>
</dbReference>
<evidence type="ECO:0000256" key="13">
    <source>
        <dbReference type="ARBA" id="ARBA00059679"/>
    </source>
</evidence>
<comment type="pathway">
    <text evidence="3 15">Protein modification; protein ubiquitination.</text>
</comment>
<evidence type="ECO:0000256" key="5">
    <source>
        <dbReference type="ARBA" id="ARBA00022679"/>
    </source>
</evidence>
<dbReference type="OrthoDB" id="10266039at2759"/>
<evidence type="ECO:0000256" key="9">
    <source>
        <dbReference type="ARBA" id="ARBA00022833"/>
    </source>
</evidence>
<feature type="region of interest" description="Disordered" evidence="17">
    <location>
        <begin position="218"/>
        <end position="262"/>
    </location>
</feature>
<dbReference type="Pfam" id="PF26095">
    <property type="entry name" value="CC_Bre1"/>
    <property type="match status" value="1"/>
</dbReference>
<feature type="compositionally biased region" description="Pro residues" evidence="17">
    <location>
        <begin position="239"/>
        <end position="251"/>
    </location>
</feature>
<feature type="coiled-coil region" evidence="16">
    <location>
        <begin position="405"/>
        <end position="549"/>
    </location>
</feature>
<evidence type="ECO:0000256" key="3">
    <source>
        <dbReference type="ARBA" id="ARBA00004906"/>
    </source>
</evidence>
<evidence type="ECO:0000256" key="17">
    <source>
        <dbReference type="SAM" id="MobiDB-lite"/>
    </source>
</evidence>
<dbReference type="InterPro" id="IPR001841">
    <property type="entry name" value="Znf_RING"/>
</dbReference>
<dbReference type="GO" id="GO:0016567">
    <property type="term" value="P:protein ubiquitination"/>
    <property type="evidence" value="ECO:0007669"/>
    <property type="project" value="UniProtKB-UniRule"/>
</dbReference>
<evidence type="ECO:0000256" key="10">
    <source>
        <dbReference type="ARBA" id="ARBA00022853"/>
    </source>
</evidence>
<dbReference type="InterPro" id="IPR017907">
    <property type="entry name" value="Znf_RING_CS"/>
</dbReference>
<reference evidence="19 20" key="1">
    <citation type="submission" date="2014-04" db="EMBL/GenBank/DDBJ databases">
        <authorList>
            <consortium name="DOE Joint Genome Institute"/>
            <person name="Kuo A."/>
            <person name="Kohler A."/>
            <person name="Costa M.D."/>
            <person name="Nagy L.G."/>
            <person name="Floudas D."/>
            <person name="Copeland A."/>
            <person name="Barry K.W."/>
            <person name="Cichocki N."/>
            <person name="Veneault-Fourrey C."/>
            <person name="LaButti K."/>
            <person name="Lindquist E.A."/>
            <person name="Lipzen A."/>
            <person name="Lundell T."/>
            <person name="Morin E."/>
            <person name="Murat C."/>
            <person name="Sun H."/>
            <person name="Tunlid A."/>
            <person name="Henrissat B."/>
            <person name="Grigoriev I.V."/>
            <person name="Hibbett D.S."/>
            <person name="Martin F."/>
            <person name="Nordberg H.P."/>
            <person name="Cantor M.N."/>
            <person name="Hua S.X."/>
        </authorList>
    </citation>
    <scope>NUCLEOTIDE SEQUENCE [LARGE SCALE GENOMIC DNA]</scope>
    <source>
        <strain evidence="19 20">Marx 270</strain>
    </source>
</reference>
<evidence type="ECO:0000256" key="6">
    <source>
        <dbReference type="ARBA" id="ARBA00022723"/>
    </source>
</evidence>
<protein>
    <recommendedName>
        <fullName evidence="15">E3 ubiquitin protein ligase</fullName>
        <ecNumber evidence="15">2.3.2.27</ecNumber>
    </recommendedName>
</protein>
<evidence type="ECO:0000256" key="12">
    <source>
        <dbReference type="ARBA" id="ARBA00023242"/>
    </source>
</evidence>
<keyword evidence="8 15" id="KW-0833">Ubl conjugation pathway</keyword>
<sequence length="805" mass="91629">MESRKRPYSDDGDVSQVKKRVFTGFSGSPELNGVRADSAEPTENDQLELFRKDAIFRRMRHYSRENEKSQARIAQLEQRKNSCEAGLVAIAACWQQLVETIRTLTSQDDLPAVDVDTKDLFDLSQHVTSDSGLKAALEQNMHATRRLVTAFLKSSPAAVNDAYERFQQTETECTALRSELVVVRKRLEEADVDVRKYREHLAAAEIRIDRLRSNAVAAIQTKSSPKEDAMEEDSRPTEGPSPDPSGSPPHPELNGHDHTPAGDLEELCEKLKHREARIASLENDNARLAEEVFKLKVEIEAPTVEAIAETAHYKLLMDHTSQLEHTVGECTQEVSQLNETIDKLRSSRKEFEDDTIAASQQAQQELKTLLSKRDADNLRLRETRDQYGAELAERKAKDSVKLQSLQELKDLAESRSERIAQLQSEIARHKAKIAAQSGDEDLMKYFFEGKVDDIEYVRNLKRTLEKTEMKLVAFEQSLSALQRECPDVSRHVAAEASAREELEKVSKELTRYRSMLGEASDASALARQLRDKEAELQKLRLLVEQQSRGESSLCAEVDRLSSSWENLDQQVKKKVFDLSVFEEKLQKTMHEKAKAENKYFAAMREKEMGESERKAMVRQLEKQGKAVERALEVEKNLSAQVGDLEKMGAISRRTIEESDKKIRMLEFEVQKLQSISEADKKRFTQARNYVSESTQLQRKLESQVRAADEEIARVKRETEKKVKKLSAAAAPVGVREEALSQEIEGLWKLMKCSTCKQGMREVVLTKCMHTFCKNCVDTRISTRQRRCPHCNLAFAQSDAQTVYFQ</sequence>
<dbReference type="Proteomes" id="UP000054217">
    <property type="component" value="Unassembled WGS sequence"/>
</dbReference>
<evidence type="ECO:0000256" key="7">
    <source>
        <dbReference type="ARBA" id="ARBA00022771"/>
    </source>
</evidence>
<dbReference type="Pfam" id="PF00097">
    <property type="entry name" value="zf-C3HC4"/>
    <property type="match status" value="1"/>
</dbReference>
<dbReference type="PROSITE" id="PS00518">
    <property type="entry name" value="ZF_RING_1"/>
    <property type="match status" value="1"/>
</dbReference>
<dbReference type="STRING" id="870435.A0A0C3NU49"/>
<dbReference type="UniPathway" id="UPA00143"/>
<keyword evidence="10 15" id="KW-0156">Chromatin regulator</keyword>
<evidence type="ECO:0000256" key="8">
    <source>
        <dbReference type="ARBA" id="ARBA00022786"/>
    </source>
</evidence>
<dbReference type="Pfam" id="PF08647">
    <property type="entry name" value="BRE1"/>
    <property type="match status" value="1"/>
</dbReference>
<gene>
    <name evidence="19" type="ORF">M404DRAFT_1000522</name>
</gene>
<organism evidence="19 20">
    <name type="scientific">Pisolithus tinctorius Marx 270</name>
    <dbReference type="NCBI Taxonomy" id="870435"/>
    <lineage>
        <taxon>Eukaryota</taxon>
        <taxon>Fungi</taxon>
        <taxon>Dikarya</taxon>
        <taxon>Basidiomycota</taxon>
        <taxon>Agaricomycotina</taxon>
        <taxon>Agaricomycetes</taxon>
        <taxon>Agaricomycetidae</taxon>
        <taxon>Boletales</taxon>
        <taxon>Sclerodermatineae</taxon>
        <taxon>Pisolithaceae</taxon>
        <taxon>Pisolithus</taxon>
    </lineage>
</organism>
<evidence type="ECO:0000256" key="11">
    <source>
        <dbReference type="ARBA" id="ARBA00023054"/>
    </source>
</evidence>
<dbReference type="FunCoup" id="A0A0C3NU49">
    <property type="interactions" value="249"/>
</dbReference>
<feature type="coiled-coil region" evidence="16">
    <location>
        <begin position="264"/>
        <end position="298"/>
    </location>
</feature>
<evidence type="ECO:0000256" key="2">
    <source>
        <dbReference type="ARBA" id="ARBA00004123"/>
    </source>
</evidence>
<dbReference type="PROSITE" id="PS50089">
    <property type="entry name" value="ZF_RING_2"/>
    <property type="match status" value="1"/>
</dbReference>
<keyword evidence="11 15" id="KW-0175">Coiled coil</keyword>
<dbReference type="AlphaFoldDB" id="A0A0C3NU49"/>
<feature type="domain" description="RING-type" evidence="18">
    <location>
        <begin position="752"/>
        <end position="791"/>
    </location>
</feature>
<comment type="catalytic activity">
    <reaction evidence="1 15">
        <text>S-ubiquitinyl-[E2 ubiquitin-conjugating enzyme]-L-cysteine + [acceptor protein]-L-lysine = [E2 ubiquitin-conjugating enzyme]-L-cysteine + N(6)-ubiquitinyl-[acceptor protein]-L-lysine.</text>
        <dbReference type="EC" id="2.3.2.27"/>
    </reaction>
</comment>
<name>A0A0C3NU49_PISTI</name>
<dbReference type="GO" id="GO:0061630">
    <property type="term" value="F:ubiquitin protein ligase activity"/>
    <property type="evidence" value="ECO:0007669"/>
    <property type="project" value="UniProtKB-EC"/>
</dbReference>
<comment type="function">
    <text evidence="13">E3 ubiquitin-protein ligase that mediates monoubiquitination of histone H2B to form H2BK123ub1. H2BK123ub1 gives a specific tag for epigenetic transcriptional activation and is also a prerequisite for H3K4me and H3K79me formation.</text>
</comment>
<feature type="coiled-coil region" evidence="16">
    <location>
        <begin position="59"/>
        <end position="86"/>
    </location>
</feature>
<proteinExistence type="inferred from homology"/>
<evidence type="ECO:0000256" key="4">
    <source>
        <dbReference type="ARBA" id="ARBA00005555"/>
    </source>
</evidence>
<dbReference type="GO" id="GO:0008270">
    <property type="term" value="F:zinc ion binding"/>
    <property type="evidence" value="ECO:0007669"/>
    <property type="project" value="UniProtKB-KW"/>
</dbReference>
<reference evidence="20" key="2">
    <citation type="submission" date="2015-01" db="EMBL/GenBank/DDBJ databases">
        <title>Evolutionary Origins and Diversification of the Mycorrhizal Mutualists.</title>
        <authorList>
            <consortium name="DOE Joint Genome Institute"/>
            <consortium name="Mycorrhizal Genomics Consortium"/>
            <person name="Kohler A."/>
            <person name="Kuo A."/>
            <person name="Nagy L.G."/>
            <person name="Floudas D."/>
            <person name="Copeland A."/>
            <person name="Barry K.W."/>
            <person name="Cichocki N."/>
            <person name="Veneault-Fourrey C."/>
            <person name="LaButti K."/>
            <person name="Lindquist E.A."/>
            <person name="Lipzen A."/>
            <person name="Lundell T."/>
            <person name="Morin E."/>
            <person name="Murat C."/>
            <person name="Riley R."/>
            <person name="Ohm R."/>
            <person name="Sun H."/>
            <person name="Tunlid A."/>
            <person name="Henrissat B."/>
            <person name="Grigoriev I.V."/>
            <person name="Hibbett D.S."/>
            <person name="Martin F."/>
        </authorList>
    </citation>
    <scope>NUCLEOTIDE SEQUENCE [LARGE SCALE GENOMIC DNA]</scope>
    <source>
        <strain evidence="20">Marx 270</strain>
    </source>
</reference>
<dbReference type="InterPro" id="IPR013083">
    <property type="entry name" value="Znf_RING/FYVE/PHD"/>
</dbReference>
<dbReference type="SMART" id="SM00184">
    <property type="entry name" value="RING"/>
    <property type="match status" value="1"/>
</dbReference>
<dbReference type="GO" id="GO:0005634">
    <property type="term" value="C:nucleus"/>
    <property type="evidence" value="ECO:0007669"/>
    <property type="project" value="UniProtKB-SubCell"/>
</dbReference>
<dbReference type="EMBL" id="KN831971">
    <property type="protein sequence ID" value="KIO04395.1"/>
    <property type="molecule type" value="Genomic_DNA"/>
</dbReference>
<evidence type="ECO:0000256" key="16">
    <source>
        <dbReference type="SAM" id="Coils"/>
    </source>
</evidence>
<comment type="subcellular location">
    <subcellularLocation>
        <location evidence="2 15">Nucleus</location>
    </subcellularLocation>
</comment>
<evidence type="ECO:0000313" key="20">
    <source>
        <dbReference type="Proteomes" id="UP000054217"/>
    </source>
</evidence>
<keyword evidence="20" id="KW-1185">Reference proteome</keyword>
<dbReference type="PANTHER" id="PTHR23163">
    <property type="entry name" value="RING FINGER PROTEIN-RELATED"/>
    <property type="match status" value="1"/>
</dbReference>
<dbReference type="InterPro" id="IPR013956">
    <property type="entry name" value="E3_ubiquit_lig_Bre1"/>
</dbReference>
<dbReference type="Gene3D" id="3.30.40.10">
    <property type="entry name" value="Zinc/RING finger domain, C3HC4 (zinc finger)"/>
    <property type="match status" value="1"/>
</dbReference>
<keyword evidence="7 14" id="KW-0863">Zinc-finger</keyword>
<keyword evidence="12 15" id="KW-0539">Nucleus</keyword>
<dbReference type="InterPro" id="IPR058643">
    <property type="entry name" value="BRE1-like_CC"/>
</dbReference>
<dbReference type="CDD" id="cd16499">
    <property type="entry name" value="RING-HC_Bre1-like"/>
    <property type="match status" value="1"/>
</dbReference>
<accession>A0A0C3NU49</accession>
<dbReference type="HOGENOM" id="CLU_019713_0_0_1"/>
<dbReference type="EC" id="2.3.2.27" evidence="15"/>
<evidence type="ECO:0000313" key="19">
    <source>
        <dbReference type="EMBL" id="KIO04395.1"/>
    </source>
</evidence>
<dbReference type="GO" id="GO:0033503">
    <property type="term" value="C:HULC complex"/>
    <property type="evidence" value="ECO:0007669"/>
    <property type="project" value="TreeGrafter"/>
</dbReference>
<dbReference type="SUPFAM" id="SSF57850">
    <property type="entry name" value="RING/U-box"/>
    <property type="match status" value="1"/>
</dbReference>
<evidence type="ECO:0000256" key="14">
    <source>
        <dbReference type="PROSITE-ProRule" id="PRU00175"/>
    </source>
</evidence>
<dbReference type="GO" id="GO:0006325">
    <property type="term" value="P:chromatin organization"/>
    <property type="evidence" value="ECO:0007669"/>
    <property type="project" value="UniProtKB-KW"/>
</dbReference>
<evidence type="ECO:0000256" key="15">
    <source>
        <dbReference type="RuleBase" id="RU365038"/>
    </source>
</evidence>
<keyword evidence="6 15" id="KW-0479">Metal-binding</keyword>
<comment type="similarity">
    <text evidence="4 15">Belongs to the BRE1 family.</text>
</comment>
<evidence type="ECO:0000256" key="1">
    <source>
        <dbReference type="ARBA" id="ARBA00000900"/>
    </source>
</evidence>
<feature type="compositionally biased region" description="Basic and acidic residues" evidence="17">
    <location>
        <begin position="224"/>
        <end position="236"/>
    </location>
</feature>
<keyword evidence="5 15" id="KW-0808">Transferase</keyword>
<feature type="coiled-coil region" evidence="16">
    <location>
        <begin position="578"/>
        <end position="717"/>
    </location>
</feature>
<feature type="coiled-coil region" evidence="16">
    <location>
        <begin position="327"/>
        <end position="354"/>
    </location>
</feature>